<feature type="region of interest" description="Disordered" evidence="1">
    <location>
        <begin position="25"/>
        <end position="100"/>
    </location>
</feature>
<dbReference type="EMBL" id="NMVO01000003">
    <property type="protein sequence ID" value="OYO16388.1"/>
    <property type="molecule type" value="Genomic_DNA"/>
</dbReference>
<comment type="caution">
    <text evidence="3">The sequence shown here is derived from an EMBL/GenBank/DDBJ whole genome shotgun (WGS) entry which is preliminary data.</text>
</comment>
<protein>
    <recommendedName>
        <fullName evidence="2">Toxin YqcG C-terminal domain-containing protein</fullName>
    </recommendedName>
</protein>
<dbReference type="RefSeq" id="WP_094404840.1">
    <property type="nucleotide sequence ID" value="NZ_NMVO01000003.1"/>
</dbReference>
<dbReference type="Proteomes" id="UP000215896">
    <property type="component" value="Unassembled WGS sequence"/>
</dbReference>
<gene>
    <name evidence="3" type="ORF">CGZ94_04180</name>
</gene>
<proteinExistence type="predicted"/>
<evidence type="ECO:0000259" key="2">
    <source>
        <dbReference type="Pfam" id="PF14410"/>
    </source>
</evidence>
<evidence type="ECO:0000313" key="3">
    <source>
        <dbReference type="EMBL" id="OYO16388.1"/>
    </source>
</evidence>
<dbReference type="OrthoDB" id="3816256at2"/>
<name>A0A255GKN0_9ACTN</name>
<evidence type="ECO:0000313" key="4">
    <source>
        <dbReference type="Proteomes" id="UP000215896"/>
    </source>
</evidence>
<dbReference type="InterPro" id="IPR026835">
    <property type="entry name" value="YqcG_C"/>
</dbReference>
<feature type="domain" description="Toxin YqcG C-terminal" evidence="2">
    <location>
        <begin position="113"/>
        <end position="196"/>
    </location>
</feature>
<dbReference type="Pfam" id="PF14410">
    <property type="entry name" value="GH-E"/>
    <property type="match status" value="1"/>
</dbReference>
<keyword evidence="4" id="KW-1185">Reference proteome</keyword>
<sequence length="198" mass="22110">MASSGKALKGFVKPLVDDLLRVAPKAGARSADVAEGAARRAPRTNPRINRHRSADSWNGPRDANGNPRTHVDDDGVVQVAPGDTRPYLRPGSRPSMRDSTVRQVWDDAQDSQGRVFDPNTGERIDWTPGTSRRDVWDMGHTPGNEYRNSWDDYVNGRPPYDGANGTDPAKVFRDHYNDPEIYQPELPSANRSRRYEAD</sequence>
<reference evidence="3 4" key="1">
    <citation type="submission" date="2017-07" db="EMBL/GenBank/DDBJ databases">
        <title>Draft whole genome sequences of clinical Proprionibacteriaceae strains.</title>
        <authorList>
            <person name="Bernier A.-M."/>
            <person name="Bernard K."/>
            <person name="Domingo M.-C."/>
        </authorList>
    </citation>
    <scope>NUCLEOTIDE SEQUENCE [LARGE SCALE GENOMIC DNA]</scope>
    <source>
        <strain evidence="3 4">NML 030167</strain>
    </source>
</reference>
<feature type="region of interest" description="Disordered" evidence="1">
    <location>
        <begin position="136"/>
        <end position="198"/>
    </location>
</feature>
<evidence type="ECO:0000256" key="1">
    <source>
        <dbReference type="SAM" id="MobiDB-lite"/>
    </source>
</evidence>
<dbReference type="AlphaFoldDB" id="A0A255GKN0"/>
<accession>A0A255GKN0</accession>
<organism evidence="3 4">
    <name type="scientific">Enemella evansiae</name>
    <dbReference type="NCBI Taxonomy" id="2016499"/>
    <lineage>
        <taxon>Bacteria</taxon>
        <taxon>Bacillati</taxon>
        <taxon>Actinomycetota</taxon>
        <taxon>Actinomycetes</taxon>
        <taxon>Propionibacteriales</taxon>
        <taxon>Propionibacteriaceae</taxon>
        <taxon>Enemella</taxon>
    </lineage>
</organism>